<accession>A0A0E9T3H8</accession>
<reference evidence="1" key="2">
    <citation type="journal article" date="2015" name="Fish Shellfish Immunol.">
        <title>Early steps in the European eel (Anguilla anguilla)-Vibrio vulnificus interaction in the gills: Role of the RtxA13 toxin.</title>
        <authorList>
            <person name="Callol A."/>
            <person name="Pajuelo D."/>
            <person name="Ebbesson L."/>
            <person name="Teles M."/>
            <person name="MacKenzie S."/>
            <person name="Amaro C."/>
        </authorList>
    </citation>
    <scope>NUCLEOTIDE SEQUENCE</scope>
</reference>
<name>A0A0E9T3H8_ANGAN</name>
<dbReference type="AlphaFoldDB" id="A0A0E9T3H8"/>
<reference evidence="1" key="1">
    <citation type="submission" date="2014-11" db="EMBL/GenBank/DDBJ databases">
        <authorList>
            <person name="Amaro Gonzalez C."/>
        </authorList>
    </citation>
    <scope>NUCLEOTIDE SEQUENCE</scope>
</reference>
<proteinExistence type="predicted"/>
<organism evidence="1">
    <name type="scientific">Anguilla anguilla</name>
    <name type="common">European freshwater eel</name>
    <name type="synonym">Muraena anguilla</name>
    <dbReference type="NCBI Taxonomy" id="7936"/>
    <lineage>
        <taxon>Eukaryota</taxon>
        <taxon>Metazoa</taxon>
        <taxon>Chordata</taxon>
        <taxon>Craniata</taxon>
        <taxon>Vertebrata</taxon>
        <taxon>Euteleostomi</taxon>
        <taxon>Actinopterygii</taxon>
        <taxon>Neopterygii</taxon>
        <taxon>Teleostei</taxon>
        <taxon>Anguilliformes</taxon>
        <taxon>Anguillidae</taxon>
        <taxon>Anguilla</taxon>
    </lineage>
</organism>
<sequence>MVFTGVYFTILEKELFLCRVPHFQLCKIKLMDNSGVNCCSGSSFCMDCSHIKEQ</sequence>
<protein>
    <submittedName>
        <fullName evidence="1">Uncharacterized protein</fullName>
    </submittedName>
</protein>
<dbReference type="EMBL" id="GBXM01061052">
    <property type="protein sequence ID" value="JAH47525.1"/>
    <property type="molecule type" value="Transcribed_RNA"/>
</dbReference>
<evidence type="ECO:0000313" key="1">
    <source>
        <dbReference type="EMBL" id="JAH47525.1"/>
    </source>
</evidence>